<dbReference type="RefSeq" id="XP_043184994.1">
    <property type="nucleotide sequence ID" value="XM_043331484.1"/>
</dbReference>
<protein>
    <submittedName>
        <fullName evidence="2">Retrovirus-related Pol polyprotein from transposon opus</fullName>
    </submittedName>
</protein>
<evidence type="ECO:0000313" key="2">
    <source>
        <dbReference type="EMBL" id="QRW24757.1"/>
    </source>
</evidence>
<gene>
    <name evidence="2" type="ORF">RhiXN_11669</name>
</gene>
<evidence type="ECO:0000256" key="1">
    <source>
        <dbReference type="SAM" id="MobiDB-lite"/>
    </source>
</evidence>
<reference evidence="2" key="1">
    <citation type="submission" date="2020-05" db="EMBL/GenBank/DDBJ databases">
        <title>Evolutionary and genomic comparisons of hybrid uninucleate and nonhybrid Rhizoctonia fungi.</title>
        <authorList>
            <person name="Li C."/>
            <person name="Chen X."/>
        </authorList>
    </citation>
    <scope>NUCLEOTIDE SEQUENCE</scope>
    <source>
        <strain evidence="2">AG-1 IA</strain>
    </source>
</reference>
<dbReference type="KEGG" id="rsx:RhiXN_11669"/>
<organism evidence="2 3">
    <name type="scientific">Rhizoctonia solani</name>
    <dbReference type="NCBI Taxonomy" id="456999"/>
    <lineage>
        <taxon>Eukaryota</taxon>
        <taxon>Fungi</taxon>
        <taxon>Dikarya</taxon>
        <taxon>Basidiomycota</taxon>
        <taxon>Agaricomycotina</taxon>
        <taxon>Agaricomycetes</taxon>
        <taxon>Cantharellales</taxon>
        <taxon>Ceratobasidiaceae</taxon>
        <taxon>Rhizoctonia</taxon>
    </lineage>
</organism>
<dbReference type="EMBL" id="CP059669">
    <property type="protein sequence ID" value="QRW24757.1"/>
    <property type="molecule type" value="Genomic_DNA"/>
</dbReference>
<proteinExistence type="predicted"/>
<evidence type="ECO:0000313" key="3">
    <source>
        <dbReference type="Proteomes" id="UP000650533"/>
    </source>
</evidence>
<dbReference type="Gene3D" id="3.10.10.10">
    <property type="entry name" value="HIV Type 1 Reverse Transcriptase, subunit A, domain 1"/>
    <property type="match status" value="1"/>
</dbReference>
<dbReference type="AlphaFoldDB" id="A0A8H8P5M7"/>
<name>A0A8H8P5M7_9AGAM</name>
<accession>A0A8H8P5M7</accession>
<dbReference type="Proteomes" id="UP000650533">
    <property type="component" value="Chromosome 12"/>
</dbReference>
<sequence length="418" mass="46894">MGTIIHCKCSWPIEFEVLDLGGLFEILLGKNWLRQAEAKQIFKVDAITLTSDTGPRYIENKNPRGRQLPVKPKGPRPNSRPVVLQVHALPAGPESTQTPPSPSPHPHPLCCSKRLLNKGNRTSTSRGWMAKQALVEYKCYSQSKESELRTLDNPNNWAERHWQEAQAEAEDRQMRSIMLTKEEVPTPAVTQPLEDVLTHATRTRARKRGPELGTQLATTAAVNLKSKHKTNLFSPKQVAEILQKVHIGLDLSPDQRTAAQSVIQEFADVFALNLSKVCAVNFLKLCLDILAAAVFPMRAGQRQMTELQKQALYRMLDKLEAAGVIKQVMQDQVKAVSPISLVPKPGGINLPTTEYLQRLANLECQCYGIPIQFPKAGFHKPGQQREQPPPAKWQLVQNFASVNQVTWVYMFPMRDLVL</sequence>
<feature type="region of interest" description="Disordered" evidence="1">
    <location>
        <begin position="53"/>
        <end position="80"/>
    </location>
</feature>
<dbReference type="GeneID" id="67033947"/>